<evidence type="ECO:0000313" key="6">
    <source>
        <dbReference type="Proteomes" id="UP000186547"/>
    </source>
</evidence>
<proteinExistence type="predicted"/>
<dbReference type="AlphaFoldDB" id="M0LYQ3"/>
<sequence length="234" mass="25518">MTTGRGCSIEESDGGEPGNRSPTDTEPDGRLTRRRALATAAAVSVGATAGCLDSALNLDDTRVEVSPEDPGDDPEATPGEFYFLLEKNGIVVDELYHDTEDNDLILFYESTAENRAESDEEVALIYRVFSEGLVDRGSDVNHLYTEVLDRFDGQVEGWGVNSQWAERHLNDEVGDLQLWNQIVTTMVYEDGEERGASENGGDNDSEAVLGDGNESAPTTDTEDGEERDDGDENE</sequence>
<feature type="region of interest" description="Disordered" evidence="1">
    <location>
        <begin position="191"/>
        <end position="234"/>
    </location>
</feature>
<feature type="compositionally biased region" description="Acidic residues" evidence="1">
    <location>
        <begin position="220"/>
        <end position="234"/>
    </location>
</feature>
<dbReference type="Pfam" id="PF26490">
    <property type="entry name" value="DUF8159"/>
    <property type="match status" value="1"/>
</dbReference>
<reference evidence="3" key="3">
    <citation type="submission" date="2017-01" db="EMBL/GenBank/DDBJ databases">
        <authorList>
            <person name="Mah S.A."/>
            <person name="Swanson W.J."/>
            <person name="Moy G.W."/>
            <person name="Vacquier V.D."/>
        </authorList>
    </citation>
    <scope>NUCLEOTIDE SEQUENCE</scope>
    <source>
        <strain evidence="3">AJ5</strain>
    </source>
</reference>
<evidence type="ECO:0000259" key="2">
    <source>
        <dbReference type="Pfam" id="PF26490"/>
    </source>
</evidence>
<evidence type="ECO:0000313" key="4">
    <source>
        <dbReference type="EMBL" id="EMA38308.1"/>
    </source>
</evidence>
<dbReference type="STRING" id="358396.CHINAEXTREME_06265"/>
<feature type="domain" description="DUF8159" evidence="2">
    <location>
        <begin position="72"/>
        <end position="191"/>
    </location>
</feature>
<protein>
    <recommendedName>
        <fullName evidence="2">DUF8159 domain-containing protein</fullName>
    </recommendedName>
</protein>
<evidence type="ECO:0000256" key="1">
    <source>
        <dbReference type="SAM" id="MobiDB-lite"/>
    </source>
</evidence>
<accession>M0LYQ3</accession>
<dbReference type="EMBL" id="AOLZ01000002">
    <property type="protein sequence ID" value="EMA38308.1"/>
    <property type="molecule type" value="Genomic_DNA"/>
</dbReference>
<dbReference type="Proteomes" id="UP000011555">
    <property type="component" value="Unassembled WGS sequence"/>
</dbReference>
<reference evidence="4 5" key="2">
    <citation type="journal article" date="2014" name="PLoS Genet.">
        <title>Phylogenetically driven sequencing of extremely halophilic archaea reveals strategies for static and dynamic osmo-response.</title>
        <authorList>
            <person name="Becker E.A."/>
            <person name="Seitzer P.M."/>
            <person name="Tritt A."/>
            <person name="Larsen D."/>
            <person name="Krusor M."/>
            <person name="Yao A.I."/>
            <person name="Wu D."/>
            <person name="Madern D."/>
            <person name="Eisen J.A."/>
            <person name="Darling A.E."/>
            <person name="Facciotti M.T."/>
        </authorList>
    </citation>
    <scope>NUCLEOTIDE SEQUENCE [LARGE SCALE GENOMIC DNA]</scope>
    <source>
        <strain evidence="4 5">AJ5</strain>
    </source>
</reference>
<reference evidence="3 6" key="1">
    <citation type="journal article" date="2011" name="J. Bacteriol.">
        <title>Genome sequence of Halobiforma lacisalsi AJ5, an extremely halophilic archaeon which harbors a bop gene.</title>
        <authorList>
            <person name="Jiang X."/>
            <person name="Wang S."/>
            <person name="Cheng H."/>
            <person name="Huo Y."/>
            <person name="Zhang X."/>
            <person name="Zhu X."/>
            <person name="Han X."/>
            <person name="Ni P."/>
            <person name="Wu M."/>
        </authorList>
    </citation>
    <scope>NUCLEOTIDE SEQUENCE [LARGE SCALE GENOMIC DNA]</scope>
    <source>
        <strain evidence="3 6">AJ5</strain>
    </source>
</reference>
<keyword evidence="5" id="KW-1185">Reference proteome</keyword>
<name>M0LYQ3_NATLA</name>
<dbReference type="eggNOG" id="arCOG10780">
    <property type="taxonomic scope" value="Archaea"/>
</dbReference>
<dbReference type="InterPro" id="IPR058473">
    <property type="entry name" value="DUF8159"/>
</dbReference>
<dbReference type="RefSeq" id="WP_007139837.1">
    <property type="nucleotide sequence ID" value="NZ_AOLZ01000002.1"/>
</dbReference>
<dbReference type="EMBL" id="CP019285">
    <property type="protein sequence ID" value="APW97397.1"/>
    <property type="molecule type" value="Genomic_DNA"/>
</dbReference>
<feature type="region of interest" description="Disordered" evidence="1">
    <location>
        <begin position="1"/>
        <end position="30"/>
    </location>
</feature>
<organism evidence="4 5">
    <name type="scientific">Natronobacterium lacisalsi AJ5</name>
    <dbReference type="NCBI Taxonomy" id="358396"/>
    <lineage>
        <taxon>Archaea</taxon>
        <taxon>Methanobacteriati</taxon>
        <taxon>Methanobacteriota</taxon>
        <taxon>Stenosarchaea group</taxon>
        <taxon>Halobacteria</taxon>
        <taxon>Halobacteriales</taxon>
        <taxon>Natrialbaceae</taxon>
        <taxon>Natronobacterium</taxon>
    </lineage>
</organism>
<dbReference type="KEGG" id="hlc:CHINAEXTREME06265"/>
<evidence type="ECO:0000313" key="5">
    <source>
        <dbReference type="Proteomes" id="UP000011555"/>
    </source>
</evidence>
<dbReference type="Proteomes" id="UP000186547">
    <property type="component" value="Chromosome"/>
</dbReference>
<evidence type="ECO:0000313" key="3">
    <source>
        <dbReference type="EMBL" id="APW97397.1"/>
    </source>
</evidence>
<gene>
    <name evidence="4" type="ORF">C445_00365</name>
    <name evidence="3" type="ORF">CHINAEXTREME_06265</name>
</gene>
<dbReference type="GeneID" id="30920711"/>